<evidence type="ECO:0000256" key="3">
    <source>
        <dbReference type="ARBA" id="ARBA00022723"/>
    </source>
</evidence>
<dbReference type="Gene3D" id="1.10.760.10">
    <property type="entry name" value="Cytochrome c-like domain"/>
    <property type="match status" value="2"/>
</dbReference>
<proteinExistence type="predicted"/>
<dbReference type="Pfam" id="PF03150">
    <property type="entry name" value="CCP_MauG"/>
    <property type="match status" value="1"/>
</dbReference>
<feature type="binding site" description="covalent" evidence="8">
    <location>
        <position position="236"/>
    </location>
    <ligand>
        <name>heme c</name>
        <dbReference type="ChEBI" id="CHEBI:61717"/>
        <label>2</label>
    </ligand>
</feature>
<dbReference type="PANTHER" id="PTHR30600:SF10">
    <property type="entry name" value="BLL6722 PROTEIN"/>
    <property type="match status" value="1"/>
</dbReference>
<dbReference type="SUPFAM" id="SSF46626">
    <property type="entry name" value="Cytochrome c"/>
    <property type="match status" value="2"/>
</dbReference>
<evidence type="ECO:0000256" key="4">
    <source>
        <dbReference type="ARBA" id="ARBA00022729"/>
    </source>
</evidence>
<comment type="cofactor">
    <cofactor evidence="8">
        <name>heme</name>
        <dbReference type="ChEBI" id="CHEBI:30413"/>
    </cofactor>
    <text evidence="8">Binds 2 heme groups.</text>
</comment>
<dbReference type="EMBL" id="FQWQ01000002">
    <property type="protein sequence ID" value="SHH37162.1"/>
    <property type="molecule type" value="Genomic_DNA"/>
</dbReference>
<name>A0A1M5SEY0_9BACT</name>
<dbReference type="PANTHER" id="PTHR30600">
    <property type="entry name" value="CYTOCHROME C PEROXIDASE-RELATED"/>
    <property type="match status" value="1"/>
</dbReference>
<keyword evidence="4 10" id="KW-0732">Signal</keyword>
<dbReference type="Proteomes" id="UP000184212">
    <property type="component" value="Unassembled WGS sequence"/>
</dbReference>
<evidence type="ECO:0000313" key="13">
    <source>
        <dbReference type="Proteomes" id="UP000184212"/>
    </source>
</evidence>
<evidence type="ECO:0000259" key="11">
    <source>
        <dbReference type="PROSITE" id="PS51007"/>
    </source>
</evidence>
<feature type="binding site" description="axial binding residue" evidence="9">
    <location>
        <position position="237"/>
    </location>
    <ligand>
        <name>heme c</name>
        <dbReference type="ChEBI" id="CHEBI:61717"/>
        <label>2</label>
    </ligand>
    <ligandPart>
        <name>Fe</name>
        <dbReference type="ChEBI" id="CHEBI:18248"/>
    </ligandPart>
</feature>
<feature type="binding site" description="axial binding residue" evidence="9">
    <location>
        <position position="84"/>
    </location>
    <ligand>
        <name>heme c</name>
        <dbReference type="ChEBI" id="CHEBI:61717"/>
        <label>1</label>
    </ligand>
    <ligandPart>
        <name>Fe</name>
        <dbReference type="ChEBI" id="CHEBI:18248"/>
    </ligandPart>
</feature>
<dbReference type="AlphaFoldDB" id="A0A1M5SEY0"/>
<dbReference type="InterPro" id="IPR026259">
    <property type="entry name" value="MauG/Cytc_peroxidase"/>
</dbReference>
<keyword evidence="5" id="KW-0574">Periplasm</keyword>
<feature type="binding site" description="covalent" evidence="8">
    <location>
        <position position="80"/>
    </location>
    <ligand>
        <name>heme c</name>
        <dbReference type="ChEBI" id="CHEBI:61717"/>
        <label>1</label>
    </ligand>
</feature>
<evidence type="ECO:0000313" key="12">
    <source>
        <dbReference type="EMBL" id="SHH37162.1"/>
    </source>
</evidence>
<accession>A0A1M5SEY0</accession>
<dbReference type="InterPro" id="IPR009056">
    <property type="entry name" value="Cyt_c-like_dom"/>
</dbReference>
<keyword evidence="3 9" id="KW-0479">Metal-binding</keyword>
<feature type="domain" description="Cytochrome c" evidence="11">
    <location>
        <begin position="209"/>
        <end position="348"/>
    </location>
</feature>
<dbReference type="RefSeq" id="WP_073137112.1">
    <property type="nucleotide sequence ID" value="NZ_FQWQ01000002.1"/>
</dbReference>
<evidence type="ECO:0000256" key="6">
    <source>
        <dbReference type="ARBA" id="ARBA00023002"/>
    </source>
</evidence>
<evidence type="ECO:0000256" key="5">
    <source>
        <dbReference type="ARBA" id="ARBA00022764"/>
    </source>
</evidence>
<evidence type="ECO:0000256" key="2">
    <source>
        <dbReference type="ARBA" id="ARBA00022617"/>
    </source>
</evidence>
<dbReference type="GO" id="GO:0042597">
    <property type="term" value="C:periplasmic space"/>
    <property type="evidence" value="ECO:0007669"/>
    <property type="project" value="UniProtKB-SubCell"/>
</dbReference>
<evidence type="ECO:0000256" key="8">
    <source>
        <dbReference type="PIRSR" id="PIRSR000294-1"/>
    </source>
</evidence>
<dbReference type="STRING" id="947013.SAMN04488109_3901"/>
<dbReference type="InterPro" id="IPR036909">
    <property type="entry name" value="Cyt_c-like_dom_sf"/>
</dbReference>
<feature type="binding site" description="covalent" evidence="8">
    <location>
        <position position="233"/>
    </location>
    <ligand>
        <name>heme c</name>
        <dbReference type="ChEBI" id="CHEBI:61717"/>
        <label>2</label>
    </ligand>
</feature>
<organism evidence="12 13">
    <name type="scientific">Chryseolinea serpens</name>
    <dbReference type="NCBI Taxonomy" id="947013"/>
    <lineage>
        <taxon>Bacteria</taxon>
        <taxon>Pseudomonadati</taxon>
        <taxon>Bacteroidota</taxon>
        <taxon>Cytophagia</taxon>
        <taxon>Cytophagales</taxon>
        <taxon>Fulvivirgaceae</taxon>
        <taxon>Chryseolinea</taxon>
    </lineage>
</organism>
<protein>
    <submittedName>
        <fullName evidence="12">Cytochrome c peroxidase</fullName>
    </submittedName>
</protein>
<reference evidence="12 13" key="1">
    <citation type="submission" date="2016-11" db="EMBL/GenBank/DDBJ databases">
        <authorList>
            <person name="Jaros S."/>
            <person name="Januszkiewicz K."/>
            <person name="Wedrychowicz H."/>
        </authorList>
    </citation>
    <scope>NUCLEOTIDE SEQUENCE [LARGE SCALE GENOMIC DNA]</scope>
    <source>
        <strain evidence="12 13">DSM 24574</strain>
    </source>
</reference>
<dbReference type="InterPro" id="IPR051395">
    <property type="entry name" value="Cytochrome_c_Peroxidase/MauG"/>
</dbReference>
<dbReference type="OrthoDB" id="9805202at2"/>
<evidence type="ECO:0000256" key="7">
    <source>
        <dbReference type="ARBA" id="ARBA00023004"/>
    </source>
</evidence>
<dbReference type="GO" id="GO:0004130">
    <property type="term" value="F:cytochrome-c peroxidase activity"/>
    <property type="evidence" value="ECO:0007669"/>
    <property type="project" value="TreeGrafter"/>
</dbReference>
<dbReference type="GO" id="GO:0020037">
    <property type="term" value="F:heme binding"/>
    <property type="evidence" value="ECO:0007669"/>
    <property type="project" value="InterPro"/>
</dbReference>
<evidence type="ECO:0000256" key="1">
    <source>
        <dbReference type="ARBA" id="ARBA00004418"/>
    </source>
</evidence>
<keyword evidence="13" id="KW-1185">Reference proteome</keyword>
<dbReference type="InterPro" id="IPR004852">
    <property type="entry name" value="Di-haem_cyt_c_peroxidsae"/>
</dbReference>
<feature type="signal peptide" evidence="10">
    <location>
        <begin position="1"/>
        <end position="26"/>
    </location>
</feature>
<dbReference type="GO" id="GO:0046872">
    <property type="term" value="F:metal ion binding"/>
    <property type="evidence" value="ECO:0007669"/>
    <property type="project" value="UniProtKB-KW"/>
</dbReference>
<dbReference type="PROSITE" id="PS51007">
    <property type="entry name" value="CYTC"/>
    <property type="match status" value="1"/>
</dbReference>
<comment type="subcellular location">
    <subcellularLocation>
        <location evidence="1">Periplasm</location>
    </subcellularLocation>
</comment>
<dbReference type="PIRSF" id="PIRSF000294">
    <property type="entry name" value="Cytochrome-c_peroxidase"/>
    <property type="match status" value="1"/>
</dbReference>
<feature type="binding site" description="covalent" evidence="8">
    <location>
        <position position="83"/>
    </location>
    <ligand>
        <name>heme c</name>
        <dbReference type="ChEBI" id="CHEBI:61717"/>
        <label>1</label>
    </ligand>
</feature>
<keyword evidence="12" id="KW-0575">Peroxidase</keyword>
<evidence type="ECO:0000256" key="9">
    <source>
        <dbReference type="PIRSR" id="PIRSR000294-2"/>
    </source>
</evidence>
<keyword evidence="2 8" id="KW-0349">Heme</keyword>
<comment type="PTM">
    <text evidence="8">Binds 2 heme groups per subunit.</text>
</comment>
<dbReference type="GO" id="GO:0009055">
    <property type="term" value="F:electron transfer activity"/>
    <property type="evidence" value="ECO:0007669"/>
    <property type="project" value="InterPro"/>
</dbReference>
<keyword evidence="6" id="KW-0560">Oxidoreductase</keyword>
<evidence type="ECO:0000256" key="10">
    <source>
        <dbReference type="SAM" id="SignalP"/>
    </source>
</evidence>
<gene>
    <name evidence="12" type="ORF">SAMN04488109_3901</name>
</gene>
<sequence>MKKRKRPSVWMLATAATTLTVLLSFQTPGPSSQPYTLNYPAYFGGRFTIPENNPMTQEGVALGRMLFYEPRLSGNNRVTCATCHQQKLAFTDGKAFSAGVDGTLTKRSSMSLSNLLWVRNLFWDGRVSGLEAQAVVPLTDPHEMGQSLEASVMKLKADGSYREKFAQAFGSGDITGENLLKALAQFERTLISGDSRYDKYLRGQYQPTAQELRGIELFMTPPSPQRNIRGANCGHCHGTPKTFVELFHNNGLDTLPKDAGREAITGQAIDRGRFRVPTLRNISLTAPYMHDGRFATLTEVLNHYNEHVQPSTTLSPFIAEATNAVDGKSLMLTETEKGDLLVFLQMLTDSAFVNNPDFSNPHFLRSTKP</sequence>
<feature type="chain" id="PRO_5012590133" evidence="10">
    <location>
        <begin position="27"/>
        <end position="369"/>
    </location>
</feature>
<keyword evidence="7 9" id="KW-0408">Iron</keyword>